<evidence type="ECO:0000313" key="1">
    <source>
        <dbReference type="EMBL" id="KAL0880451.1"/>
    </source>
</evidence>
<dbReference type="SUPFAM" id="SSF53474">
    <property type="entry name" value="alpha/beta-Hydrolases"/>
    <property type="match status" value="1"/>
</dbReference>
<organism evidence="1 2">
    <name type="scientific">Loxostege sticticalis</name>
    <name type="common">Beet webworm moth</name>
    <dbReference type="NCBI Taxonomy" id="481309"/>
    <lineage>
        <taxon>Eukaryota</taxon>
        <taxon>Metazoa</taxon>
        <taxon>Ecdysozoa</taxon>
        <taxon>Arthropoda</taxon>
        <taxon>Hexapoda</taxon>
        <taxon>Insecta</taxon>
        <taxon>Pterygota</taxon>
        <taxon>Neoptera</taxon>
        <taxon>Endopterygota</taxon>
        <taxon>Lepidoptera</taxon>
        <taxon>Glossata</taxon>
        <taxon>Ditrysia</taxon>
        <taxon>Pyraloidea</taxon>
        <taxon>Crambidae</taxon>
        <taxon>Pyraustinae</taxon>
        <taxon>Loxostege</taxon>
    </lineage>
</organism>
<dbReference type="EMBL" id="JBEUOH010000013">
    <property type="protein sequence ID" value="KAL0880451.1"/>
    <property type="molecule type" value="Genomic_DNA"/>
</dbReference>
<keyword evidence="2" id="KW-1185">Reference proteome</keyword>
<protein>
    <submittedName>
        <fullName evidence="1">Uncharacterized protein</fullName>
    </submittedName>
</protein>
<gene>
    <name evidence="1" type="ORF">ABMA27_002868</name>
</gene>
<sequence>MVKLVCTLFTNFAKYGNPTPDSSLGVTWPEYDANEYYGKIAETLTVGKKLGADSVKFWKSIFEEAGLGFD</sequence>
<reference evidence="1 2" key="1">
    <citation type="submission" date="2024-06" db="EMBL/GenBank/DDBJ databases">
        <title>A chromosome-level genome assembly of beet webworm, Loxostege sticticalis.</title>
        <authorList>
            <person name="Zhang Y."/>
        </authorList>
    </citation>
    <scope>NUCLEOTIDE SEQUENCE [LARGE SCALE GENOMIC DNA]</scope>
    <source>
        <strain evidence="1">AQ026</strain>
        <tissue evidence="1">Whole body</tissue>
    </source>
</reference>
<name>A0ABR3HV79_LOXSC</name>
<dbReference type="Proteomes" id="UP001549920">
    <property type="component" value="Unassembled WGS sequence"/>
</dbReference>
<proteinExistence type="predicted"/>
<comment type="caution">
    <text evidence="1">The sequence shown here is derived from an EMBL/GenBank/DDBJ whole genome shotgun (WGS) entry which is preliminary data.</text>
</comment>
<dbReference type="Gene3D" id="3.40.50.1820">
    <property type="entry name" value="alpha/beta hydrolase"/>
    <property type="match status" value="1"/>
</dbReference>
<accession>A0ABR3HV79</accession>
<dbReference type="InterPro" id="IPR029058">
    <property type="entry name" value="AB_hydrolase_fold"/>
</dbReference>
<evidence type="ECO:0000313" key="2">
    <source>
        <dbReference type="Proteomes" id="UP001549920"/>
    </source>
</evidence>